<feature type="compositionally biased region" description="Basic and acidic residues" evidence="1">
    <location>
        <begin position="85"/>
        <end position="102"/>
    </location>
</feature>
<reference evidence="3 4" key="1">
    <citation type="journal article" date="2016" name="Nat. Commun.">
        <title>Thousands of microbial genomes shed light on interconnected biogeochemical processes in an aquifer system.</title>
        <authorList>
            <person name="Anantharaman K."/>
            <person name="Brown C.T."/>
            <person name="Hug L.A."/>
            <person name="Sharon I."/>
            <person name="Castelle C.J."/>
            <person name="Probst A.J."/>
            <person name="Thomas B.C."/>
            <person name="Singh A."/>
            <person name="Wilkins M.J."/>
            <person name="Karaoz U."/>
            <person name="Brodie E.L."/>
            <person name="Williams K.H."/>
            <person name="Hubbard S.S."/>
            <person name="Banfield J.F."/>
        </authorList>
    </citation>
    <scope>NUCLEOTIDE SEQUENCE [LARGE SCALE GENOMIC DNA]</scope>
</reference>
<dbReference type="AlphaFoldDB" id="A0A1F5SN13"/>
<evidence type="ECO:0000313" key="3">
    <source>
        <dbReference type="EMBL" id="OGF28105.1"/>
    </source>
</evidence>
<gene>
    <name evidence="3" type="ORF">A2227_05980</name>
</gene>
<feature type="compositionally biased region" description="Polar residues" evidence="1">
    <location>
        <begin position="1"/>
        <end position="13"/>
    </location>
</feature>
<feature type="transmembrane region" description="Helical" evidence="2">
    <location>
        <begin position="27"/>
        <end position="49"/>
    </location>
</feature>
<feature type="region of interest" description="Disordered" evidence="1">
    <location>
        <begin position="1"/>
        <end position="20"/>
    </location>
</feature>
<proteinExistence type="predicted"/>
<feature type="region of interest" description="Disordered" evidence="1">
    <location>
        <begin position="85"/>
        <end position="106"/>
    </location>
</feature>
<organism evidence="3 4">
    <name type="scientific">Candidatus Falkowbacteria bacterium RIFOXYA2_FULL_47_19</name>
    <dbReference type="NCBI Taxonomy" id="1797994"/>
    <lineage>
        <taxon>Bacteria</taxon>
        <taxon>Candidatus Falkowiibacteriota</taxon>
    </lineage>
</organism>
<keyword evidence="2" id="KW-0472">Membrane</keyword>
<comment type="caution">
    <text evidence="3">The sequence shown here is derived from an EMBL/GenBank/DDBJ whole genome shotgun (WGS) entry which is preliminary data.</text>
</comment>
<keyword evidence="2" id="KW-0812">Transmembrane</keyword>
<evidence type="ECO:0000313" key="4">
    <source>
        <dbReference type="Proteomes" id="UP000178367"/>
    </source>
</evidence>
<dbReference type="EMBL" id="MFGB01000004">
    <property type="protein sequence ID" value="OGF28105.1"/>
    <property type="molecule type" value="Genomic_DNA"/>
</dbReference>
<evidence type="ECO:0000256" key="2">
    <source>
        <dbReference type="SAM" id="Phobius"/>
    </source>
</evidence>
<evidence type="ECO:0000256" key="1">
    <source>
        <dbReference type="SAM" id="MobiDB-lite"/>
    </source>
</evidence>
<keyword evidence="2" id="KW-1133">Transmembrane helix</keyword>
<dbReference type="Proteomes" id="UP000178367">
    <property type="component" value="Unassembled WGS sequence"/>
</dbReference>
<sequence length="274" mass="30305">MEQEQQTQTTSANPAGEKAKAADHKHWPVILFAVIVTALVAAGGTYFALMQKMVKDRAAVAISVRSEAQNEIIKAKSEAEDLQNKIDEMKKDESEKETADREKKHHYKSSDLGIEFDYHGGTPNESGNKIEMLPGVGVITVLNKSANETLESAIKKLIVTDGKNSDDCKIILYDLNDGSQSARIVLAQPYEPTQEELDKFGAKGVYSNLIKAIAIENKTNEMCSSFASTEVGPRDYFIYQPNNSKTKFIFVTMKGAYDPMDIDTKSIRIIGNDE</sequence>
<accession>A0A1F5SN13</accession>
<name>A0A1F5SN13_9BACT</name>
<protein>
    <submittedName>
        <fullName evidence="3">Uncharacterized protein</fullName>
    </submittedName>
</protein>